<reference evidence="1" key="2">
    <citation type="submission" date="2020-11" db="EMBL/GenBank/DDBJ databases">
        <authorList>
            <person name="McCartney M.A."/>
            <person name="Auch B."/>
            <person name="Kono T."/>
            <person name="Mallez S."/>
            <person name="Becker A."/>
            <person name="Gohl D.M."/>
            <person name="Silverstein K.A.T."/>
            <person name="Koren S."/>
            <person name="Bechman K.B."/>
            <person name="Herman A."/>
            <person name="Abrahante J.E."/>
            <person name="Garbe J."/>
        </authorList>
    </citation>
    <scope>NUCLEOTIDE SEQUENCE</scope>
    <source>
        <strain evidence="1">Duluth1</strain>
        <tissue evidence="1">Whole animal</tissue>
    </source>
</reference>
<keyword evidence="2" id="KW-1185">Reference proteome</keyword>
<dbReference type="EMBL" id="JAIWYP010000013">
    <property type="protein sequence ID" value="KAH3716648.1"/>
    <property type="molecule type" value="Genomic_DNA"/>
</dbReference>
<comment type="caution">
    <text evidence="1">The sequence shown here is derived from an EMBL/GenBank/DDBJ whole genome shotgun (WGS) entry which is preliminary data.</text>
</comment>
<evidence type="ECO:0000313" key="1">
    <source>
        <dbReference type="EMBL" id="KAH3716648.1"/>
    </source>
</evidence>
<protein>
    <submittedName>
        <fullName evidence="1">Uncharacterized protein</fullName>
    </submittedName>
</protein>
<proteinExistence type="predicted"/>
<organism evidence="1 2">
    <name type="scientific">Dreissena polymorpha</name>
    <name type="common">Zebra mussel</name>
    <name type="synonym">Mytilus polymorpha</name>
    <dbReference type="NCBI Taxonomy" id="45954"/>
    <lineage>
        <taxon>Eukaryota</taxon>
        <taxon>Metazoa</taxon>
        <taxon>Spiralia</taxon>
        <taxon>Lophotrochozoa</taxon>
        <taxon>Mollusca</taxon>
        <taxon>Bivalvia</taxon>
        <taxon>Autobranchia</taxon>
        <taxon>Heteroconchia</taxon>
        <taxon>Euheterodonta</taxon>
        <taxon>Imparidentia</taxon>
        <taxon>Neoheterodontei</taxon>
        <taxon>Myida</taxon>
        <taxon>Dreissenoidea</taxon>
        <taxon>Dreissenidae</taxon>
        <taxon>Dreissena</taxon>
    </lineage>
</organism>
<gene>
    <name evidence="1" type="ORF">DPMN_059374</name>
</gene>
<name>A0A9D4C3E2_DREPO</name>
<accession>A0A9D4C3E2</accession>
<reference evidence="1" key="1">
    <citation type="journal article" date="2019" name="bioRxiv">
        <title>The Genome of the Zebra Mussel, Dreissena polymorpha: A Resource for Invasive Species Research.</title>
        <authorList>
            <person name="McCartney M.A."/>
            <person name="Auch B."/>
            <person name="Kono T."/>
            <person name="Mallez S."/>
            <person name="Zhang Y."/>
            <person name="Obille A."/>
            <person name="Becker A."/>
            <person name="Abrahante J.E."/>
            <person name="Garbe J."/>
            <person name="Badalamenti J.P."/>
            <person name="Herman A."/>
            <person name="Mangelson H."/>
            <person name="Liachko I."/>
            <person name="Sullivan S."/>
            <person name="Sone E.D."/>
            <person name="Koren S."/>
            <person name="Silverstein K.A.T."/>
            <person name="Beckman K.B."/>
            <person name="Gohl D.M."/>
        </authorList>
    </citation>
    <scope>NUCLEOTIDE SEQUENCE</scope>
    <source>
        <strain evidence="1">Duluth1</strain>
        <tissue evidence="1">Whole animal</tissue>
    </source>
</reference>
<evidence type="ECO:0000313" key="2">
    <source>
        <dbReference type="Proteomes" id="UP000828390"/>
    </source>
</evidence>
<dbReference type="AlphaFoldDB" id="A0A9D4C3E2"/>
<dbReference type="Proteomes" id="UP000828390">
    <property type="component" value="Unassembled WGS sequence"/>
</dbReference>
<sequence>MSDSESSRVWSESVTLCGLTRNEGDYLFEVKFDSTPVADNLLGLWDPEKMVIDEIRDQGYAFGYFVHLPVIIAGNL</sequence>